<dbReference type="Gene3D" id="2.160.20.80">
    <property type="entry name" value="E3 ubiquitin-protein ligase SopA"/>
    <property type="match status" value="1"/>
</dbReference>
<dbReference type="InterPro" id="IPR011050">
    <property type="entry name" value="Pectin_lyase_fold/virulence"/>
</dbReference>
<name>A0A679IUX2_VARPD</name>
<sequence>MSPKKNIRSFGKTCDYLLDPARRQKEMGNSQLIVDAAEISGVNFHSVAWRNIRFINCDFMGGYEIKLSELAHCIFENCRFAAIINWGIATSVRFVRCQAGGRSNVIDVRGSSNVHFESCAFIGTDPEPNNWGGIGSRGDVTFVDCKAKWFDLAGYTKLVLDRCETQDVGIWTDSAANSGPGHESAAVEIRNSTLRGSFNMAASDMQSLKIQDTVLETMKLRSAIVKGDVLIETVKAGYIDANVKKARSLRIRNSQILGNGKQIFDTYAGAIRFIEVDSVVFGGDLHSEPVTIAGGFSLKSADRISNVNESITITNSTIPSLDAAYLNTRQLVLKNSNLVRVDISNGRIADLEISGSNIGGKLNAQGTQAARQKVDLSAGTVFGRIDQLEGSNIKLPPRSER</sequence>
<dbReference type="RefSeq" id="WP_339088311.1">
    <property type="nucleotide sequence ID" value="NZ_LR743507.1"/>
</dbReference>
<dbReference type="SUPFAM" id="SSF141571">
    <property type="entry name" value="Pentapeptide repeat-like"/>
    <property type="match status" value="1"/>
</dbReference>
<proteinExistence type="predicted"/>
<dbReference type="AlphaFoldDB" id="A0A679IUX2"/>
<organism evidence="1">
    <name type="scientific">Variovorax paradoxus</name>
    <dbReference type="NCBI Taxonomy" id="34073"/>
    <lineage>
        <taxon>Bacteria</taxon>
        <taxon>Pseudomonadati</taxon>
        <taxon>Pseudomonadota</taxon>
        <taxon>Betaproteobacteria</taxon>
        <taxon>Burkholderiales</taxon>
        <taxon>Comamonadaceae</taxon>
        <taxon>Variovorax</taxon>
    </lineage>
</organism>
<reference evidence="1" key="1">
    <citation type="submission" date="2019-12" db="EMBL/GenBank/DDBJ databases">
        <authorList>
            <person name="Cremers G."/>
        </authorList>
    </citation>
    <scope>NUCLEOTIDE SEQUENCE</scope>
    <source>
        <strain evidence="1">Vvax</strain>
    </source>
</reference>
<evidence type="ECO:0000313" key="1">
    <source>
        <dbReference type="EMBL" id="CAA2100085.1"/>
    </source>
</evidence>
<accession>A0A679IUX2</accession>
<gene>
    <name evidence="1" type="ORF">VVAX_00563</name>
</gene>
<protein>
    <recommendedName>
        <fullName evidence="2">Right handed beta helix domain-containing protein</fullName>
    </recommendedName>
</protein>
<dbReference type="EMBL" id="LR743507">
    <property type="protein sequence ID" value="CAA2100085.1"/>
    <property type="molecule type" value="Genomic_DNA"/>
</dbReference>
<evidence type="ECO:0008006" key="2">
    <source>
        <dbReference type="Google" id="ProtNLM"/>
    </source>
</evidence>
<dbReference type="SUPFAM" id="SSF51126">
    <property type="entry name" value="Pectin lyase-like"/>
    <property type="match status" value="1"/>
</dbReference>